<organism evidence="1 2">
    <name type="scientific">Pristionchus entomophagus</name>
    <dbReference type="NCBI Taxonomy" id="358040"/>
    <lineage>
        <taxon>Eukaryota</taxon>
        <taxon>Metazoa</taxon>
        <taxon>Ecdysozoa</taxon>
        <taxon>Nematoda</taxon>
        <taxon>Chromadorea</taxon>
        <taxon>Rhabditida</taxon>
        <taxon>Rhabditina</taxon>
        <taxon>Diplogasteromorpha</taxon>
        <taxon>Diplogasteroidea</taxon>
        <taxon>Neodiplogasteridae</taxon>
        <taxon>Pristionchus</taxon>
    </lineage>
</organism>
<sequence>GSAPIKPPMSWNFTTSLSNFVCSLYSMMKREADLESVYTLHPLTHLKFARVLTRSLACSTSELVKVTRASAEPRRARHRNSD</sequence>
<dbReference type="EMBL" id="BTSX01000004">
    <property type="protein sequence ID" value="GMS94384.1"/>
    <property type="molecule type" value="Genomic_DNA"/>
</dbReference>
<protein>
    <submittedName>
        <fullName evidence="1">Uncharacterized protein</fullName>
    </submittedName>
</protein>
<accession>A0AAV5TJ87</accession>
<reference evidence="1" key="1">
    <citation type="submission" date="2023-10" db="EMBL/GenBank/DDBJ databases">
        <title>Genome assembly of Pristionchus species.</title>
        <authorList>
            <person name="Yoshida K."/>
            <person name="Sommer R.J."/>
        </authorList>
    </citation>
    <scope>NUCLEOTIDE SEQUENCE</scope>
    <source>
        <strain evidence="1">RS0144</strain>
    </source>
</reference>
<dbReference type="AlphaFoldDB" id="A0AAV5TJ87"/>
<keyword evidence="2" id="KW-1185">Reference proteome</keyword>
<dbReference type="Proteomes" id="UP001432027">
    <property type="component" value="Unassembled WGS sequence"/>
</dbReference>
<feature type="non-terminal residue" evidence="1">
    <location>
        <position position="1"/>
    </location>
</feature>
<comment type="caution">
    <text evidence="1">The sequence shown here is derived from an EMBL/GenBank/DDBJ whole genome shotgun (WGS) entry which is preliminary data.</text>
</comment>
<proteinExistence type="predicted"/>
<evidence type="ECO:0000313" key="2">
    <source>
        <dbReference type="Proteomes" id="UP001432027"/>
    </source>
</evidence>
<feature type="non-terminal residue" evidence="1">
    <location>
        <position position="82"/>
    </location>
</feature>
<name>A0AAV5TJ87_9BILA</name>
<gene>
    <name evidence="1" type="ORF">PENTCL1PPCAC_16559</name>
</gene>
<evidence type="ECO:0000313" key="1">
    <source>
        <dbReference type="EMBL" id="GMS94384.1"/>
    </source>
</evidence>